<accession>A0ABW4N6P6</accession>
<comment type="similarity">
    <text evidence="3">Belongs to the peptidase M50B family.</text>
</comment>
<keyword evidence="9" id="KW-0482">Metalloprotease</keyword>
<protein>
    <submittedName>
        <fullName evidence="13">M50 family metallopeptidase</fullName>
    </submittedName>
</protein>
<keyword evidence="6" id="KW-0378">Hydrolase</keyword>
<dbReference type="CDD" id="cd06163">
    <property type="entry name" value="S2P-M50_PDZ_RseP-like"/>
    <property type="match status" value="1"/>
</dbReference>
<feature type="transmembrane region" description="Helical" evidence="11">
    <location>
        <begin position="321"/>
        <end position="342"/>
    </location>
</feature>
<evidence type="ECO:0000256" key="5">
    <source>
        <dbReference type="ARBA" id="ARBA00022692"/>
    </source>
</evidence>
<dbReference type="InterPro" id="IPR041489">
    <property type="entry name" value="PDZ_6"/>
</dbReference>
<keyword evidence="14" id="KW-1185">Reference proteome</keyword>
<dbReference type="InterPro" id="IPR008915">
    <property type="entry name" value="Peptidase_M50"/>
</dbReference>
<evidence type="ECO:0000256" key="10">
    <source>
        <dbReference type="ARBA" id="ARBA00023136"/>
    </source>
</evidence>
<evidence type="ECO:0000256" key="9">
    <source>
        <dbReference type="ARBA" id="ARBA00023049"/>
    </source>
</evidence>
<dbReference type="Proteomes" id="UP001597237">
    <property type="component" value="Unassembled WGS sequence"/>
</dbReference>
<evidence type="ECO:0000256" key="7">
    <source>
        <dbReference type="ARBA" id="ARBA00022833"/>
    </source>
</evidence>
<evidence type="ECO:0000256" key="1">
    <source>
        <dbReference type="ARBA" id="ARBA00001947"/>
    </source>
</evidence>
<reference evidence="14" key="1">
    <citation type="journal article" date="2019" name="Int. J. Syst. Evol. Microbiol.">
        <title>The Global Catalogue of Microorganisms (GCM) 10K type strain sequencing project: providing services to taxonomists for standard genome sequencing and annotation.</title>
        <authorList>
            <consortium name="The Broad Institute Genomics Platform"/>
            <consortium name="The Broad Institute Genome Sequencing Center for Infectious Disease"/>
            <person name="Wu L."/>
            <person name="Ma J."/>
        </authorList>
    </citation>
    <scope>NUCLEOTIDE SEQUENCE [LARGE SCALE GENOMIC DNA]</scope>
    <source>
        <strain evidence="14">DFY28</strain>
    </source>
</reference>
<dbReference type="SMART" id="SM00228">
    <property type="entry name" value="PDZ"/>
    <property type="match status" value="1"/>
</dbReference>
<evidence type="ECO:0000256" key="11">
    <source>
        <dbReference type="SAM" id="Phobius"/>
    </source>
</evidence>
<name>A0ABW4N6P6_9CAUL</name>
<evidence type="ECO:0000313" key="14">
    <source>
        <dbReference type="Proteomes" id="UP001597237"/>
    </source>
</evidence>
<comment type="caution">
    <text evidence="13">The sequence shown here is derived from an EMBL/GenBank/DDBJ whole genome shotgun (WGS) entry which is preliminary data.</text>
</comment>
<keyword evidence="4" id="KW-0645">Protease</keyword>
<dbReference type="Pfam" id="PF02163">
    <property type="entry name" value="Peptidase_M50"/>
    <property type="match status" value="1"/>
</dbReference>
<dbReference type="Pfam" id="PF17820">
    <property type="entry name" value="PDZ_6"/>
    <property type="match status" value="1"/>
</dbReference>
<comment type="subcellular location">
    <subcellularLocation>
        <location evidence="2">Membrane</location>
        <topology evidence="2">Multi-pass membrane protein</topology>
    </subcellularLocation>
</comment>
<keyword evidence="5 11" id="KW-0812">Transmembrane</keyword>
<evidence type="ECO:0000259" key="12">
    <source>
        <dbReference type="PROSITE" id="PS50106"/>
    </source>
</evidence>
<evidence type="ECO:0000256" key="8">
    <source>
        <dbReference type="ARBA" id="ARBA00022989"/>
    </source>
</evidence>
<evidence type="ECO:0000256" key="6">
    <source>
        <dbReference type="ARBA" id="ARBA00022801"/>
    </source>
</evidence>
<proteinExistence type="inferred from homology"/>
<organism evidence="13 14">
    <name type="scientific">Phenylobacterium terrae</name>
    <dbReference type="NCBI Taxonomy" id="2665495"/>
    <lineage>
        <taxon>Bacteria</taxon>
        <taxon>Pseudomonadati</taxon>
        <taxon>Pseudomonadota</taxon>
        <taxon>Alphaproteobacteria</taxon>
        <taxon>Caulobacterales</taxon>
        <taxon>Caulobacteraceae</taxon>
        <taxon>Phenylobacterium</taxon>
    </lineage>
</organism>
<comment type="cofactor">
    <cofactor evidence="1">
        <name>Zn(2+)</name>
        <dbReference type="ChEBI" id="CHEBI:29105"/>
    </cofactor>
</comment>
<sequence length="402" mass="43573">MLDFLQGAAFYVIPFLLVLGVVVTVHELGHFWAARALGISVDRFSLGFGKAIAQWKDKAGVEWRIGWLPLGGYVKFSGDENEASVPDQDHLDALRRELVARGDETALNSYFQFRPVWQRAVVTAAGPLANFALAIAIFAAIAGFVGEPYTPARVGQVVPNSAAAEAGFRPGDLVLEVDGSPIDRFQELEVAIKLRSDTRTSFLVERGGERLLIQATPRRQEIVNPLGRTDRLGVLGIRSDTALELKRYGPIEAVGRGVAQTSATIETTLFYLGRLFTGREGPEQLSGPLGMAHLSGDLAKLTREQAPDNETFLLNLGLRMINLAAVISVGIGFINLLPIPVLDGGHLLFYAYEALARRPLAAKVQAVGYRAGLALVLGLMLFATWNDLQRLRVFSILGGLGT</sequence>
<keyword evidence="8 11" id="KW-1133">Transmembrane helix</keyword>
<evidence type="ECO:0000256" key="4">
    <source>
        <dbReference type="ARBA" id="ARBA00022670"/>
    </source>
</evidence>
<dbReference type="RefSeq" id="WP_377281879.1">
    <property type="nucleotide sequence ID" value="NZ_JBHRSI010000005.1"/>
</dbReference>
<keyword evidence="10 11" id="KW-0472">Membrane</keyword>
<dbReference type="InterPro" id="IPR001478">
    <property type="entry name" value="PDZ"/>
</dbReference>
<dbReference type="InterPro" id="IPR004387">
    <property type="entry name" value="Pept_M50_Zn"/>
</dbReference>
<dbReference type="InterPro" id="IPR036034">
    <property type="entry name" value="PDZ_sf"/>
</dbReference>
<gene>
    <name evidence="13" type="ORF">ACFSC0_16050</name>
</gene>
<feature type="transmembrane region" description="Helical" evidence="11">
    <location>
        <begin position="6"/>
        <end position="25"/>
    </location>
</feature>
<dbReference type="PANTHER" id="PTHR42837:SF2">
    <property type="entry name" value="MEMBRANE METALLOPROTEASE ARASP2, CHLOROPLASTIC-RELATED"/>
    <property type="match status" value="1"/>
</dbReference>
<evidence type="ECO:0000256" key="3">
    <source>
        <dbReference type="ARBA" id="ARBA00007931"/>
    </source>
</evidence>
<keyword evidence="7" id="KW-0862">Zinc</keyword>
<evidence type="ECO:0000313" key="13">
    <source>
        <dbReference type="EMBL" id="MFD1784915.1"/>
    </source>
</evidence>
<dbReference type="PANTHER" id="PTHR42837">
    <property type="entry name" value="REGULATOR OF SIGMA-E PROTEASE RSEP"/>
    <property type="match status" value="1"/>
</dbReference>
<evidence type="ECO:0000256" key="2">
    <source>
        <dbReference type="ARBA" id="ARBA00004141"/>
    </source>
</evidence>
<dbReference type="EMBL" id="JBHUEY010000006">
    <property type="protein sequence ID" value="MFD1784915.1"/>
    <property type="molecule type" value="Genomic_DNA"/>
</dbReference>
<dbReference type="CDD" id="cd23081">
    <property type="entry name" value="cpPDZ_EcRseP-like"/>
    <property type="match status" value="1"/>
</dbReference>
<dbReference type="SUPFAM" id="SSF50156">
    <property type="entry name" value="PDZ domain-like"/>
    <property type="match status" value="1"/>
</dbReference>
<feature type="transmembrane region" description="Helical" evidence="11">
    <location>
        <begin position="367"/>
        <end position="385"/>
    </location>
</feature>
<dbReference type="PROSITE" id="PS50106">
    <property type="entry name" value="PDZ"/>
    <property type="match status" value="1"/>
</dbReference>
<feature type="domain" description="PDZ" evidence="12">
    <location>
        <begin position="134"/>
        <end position="196"/>
    </location>
</feature>
<dbReference type="Gene3D" id="2.30.42.10">
    <property type="match status" value="1"/>
</dbReference>